<dbReference type="GeneID" id="109710021"/>
<evidence type="ECO:0000256" key="3">
    <source>
        <dbReference type="ARBA" id="ARBA00023125"/>
    </source>
</evidence>
<dbReference type="Proteomes" id="UP000515123">
    <property type="component" value="Linkage group 5"/>
</dbReference>
<name>A0A6P5EWZ6_ANACO</name>
<proteinExistence type="predicted"/>
<feature type="compositionally biased region" description="Basic residues" evidence="6">
    <location>
        <begin position="77"/>
        <end position="87"/>
    </location>
</feature>
<dbReference type="PRINTS" id="PR00367">
    <property type="entry name" value="ETHRSPELEMNT"/>
</dbReference>
<evidence type="ECO:0000256" key="1">
    <source>
        <dbReference type="ARBA" id="ARBA00004123"/>
    </source>
</evidence>
<dbReference type="RefSeq" id="XP_020088022.1">
    <property type="nucleotide sequence ID" value="XM_020232433.1"/>
</dbReference>
<dbReference type="PANTHER" id="PTHR31194">
    <property type="entry name" value="SHN SHINE , DNA BINDING / TRANSCRIPTION FACTOR"/>
    <property type="match status" value="1"/>
</dbReference>
<evidence type="ECO:0000313" key="9">
    <source>
        <dbReference type="RefSeq" id="XP_020088022.1"/>
    </source>
</evidence>
<evidence type="ECO:0000256" key="6">
    <source>
        <dbReference type="SAM" id="MobiDB-lite"/>
    </source>
</evidence>
<dbReference type="InterPro" id="IPR001471">
    <property type="entry name" value="AP2/ERF_dom"/>
</dbReference>
<feature type="compositionally biased region" description="Acidic residues" evidence="6">
    <location>
        <begin position="39"/>
        <end position="51"/>
    </location>
</feature>
<dbReference type="SMART" id="SM00380">
    <property type="entry name" value="AP2"/>
    <property type="match status" value="1"/>
</dbReference>
<keyword evidence="4" id="KW-0804">Transcription</keyword>
<dbReference type="AlphaFoldDB" id="A0A6P5EWZ6"/>
<feature type="compositionally biased region" description="Basic residues" evidence="6">
    <location>
        <begin position="1"/>
        <end position="16"/>
    </location>
</feature>
<dbReference type="PANTHER" id="PTHR31194:SF202">
    <property type="entry name" value="ETHYLENE-RESPONSIVE TRANSCRIPTION FACTOR ERF070"/>
    <property type="match status" value="1"/>
</dbReference>
<dbReference type="GO" id="GO:0003677">
    <property type="term" value="F:DNA binding"/>
    <property type="evidence" value="ECO:0007669"/>
    <property type="project" value="UniProtKB-KW"/>
</dbReference>
<keyword evidence="5" id="KW-0539">Nucleus</keyword>
<accession>A0A6P5EWZ6</accession>
<evidence type="ECO:0000259" key="7">
    <source>
        <dbReference type="PROSITE" id="PS51032"/>
    </source>
</evidence>
<sequence length="275" mass="29570">MKMKMKMSGSKRRVNNKRLESTNQIESRPSVRKVRVVMDDPDATESSEDEGGVGGGRRVVAEFFVYPINPNPNPKTLMKRSRAKRSLPKNPKSSSSSSSSSPSPPRSSSPPSARFKGVRRRKWGKWAAEIRNPKTRTRLWLGTFDTAEAAAAAYQAASRRFAEELAGSSPSAAAEAFSAPSPSSVLDLSSASASSSAAEGEAAPAPVKTVAELMEELGLPFPYIGLGFDGLEKGDDELGELGDDALFGADFDIGEFPDVADFFNLDAFAERELQT</sequence>
<dbReference type="InterPro" id="IPR050913">
    <property type="entry name" value="AP2/ERF_ERF"/>
</dbReference>
<feature type="region of interest" description="Disordered" evidence="6">
    <location>
        <begin position="1"/>
        <end position="120"/>
    </location>
</feature>
<reference evidence="9" key="2">
    <citation type="submission" date="2025-08" db="UniProtKB">
        <authorList>
            <consortium name="RefSeq"/>
        </authorList>
    </citation>
    <scope>IDENTIFICATION</scope>
    <source>
        <tissue evidence="9">Leaf</tissue>
    </source>
</reference>
<dbReference type="PROSITE" id="PS51032">
    <property type="entry name" value="AP2_ERF"/>
    <property type="match status" value="1"/>
</dbReference>
<protein>
    <submittedName>
        <fullName evidence="9">Dehydration-responsive element-binding protein 2D-like</fullName>
    </submittedName>
</protein>
<dbReference type="CDD" id="cd00018">
    <property type="entry name" value="AP2"/>
    <property type="match status" value="1"/>
</dbReference>
<organism evidence="8 9">
    <name type="scientific">Ananas comosus</name>
    <name type="common">Pineapple</name>
    <name type="synonym">Ananas ananas</name>
    <dbReference type="NCBI Taxonomy" id="4615"/>
    <lineage>
        <taxon>Eukaryota</taxon>
        <taxon>Viridiplantae</taxon>
        <taxon>Streptophyta</taxon>
        <taxon>Embryophyta</taxon>
        <taxon>Tracheophyta</taxon>
        <taxon>Spermatophyta</taxon>
        <taxon>Magnoliopsida</taxon>
        <taxon>Liliopsida</taxon>
        <taxon>Poales</taxon>
        <taxon>Bromeliaceae</taxon>
        <taxon>Bromelioideae</taxon>
        <taxon>Ananas</taxon>
    </lineage>
</organism>
<evidence type="ECO:0000256" key="2">
    <source>
        <dbReference type="ARBA" id="ARBA00023015"/>
    </source>
</evidence>
<evidence type="ECO:0000313" key="8">
    <source>
        <dbReference type="Proteomes" id="UP000515123"/>
    </source>
</evidence>
<dbReference type="InterPro" id="IPR036955">
    <property type="entry name" value="AP2/ERF_dom_sf"/>
</dbReference>
<dbReference type="GO" id="GO:0003700">
    <property type="term" value="F:DNA-binding transcription factor activity"/>
    <property type="evidence" value="ECO:0007669"/>
    <property type="project" value="InterPro"/>
</dbReference>
<dbReference type="InterPro" id="IPR016177">
    <property type="entry name" value="DNA-bd_dom_sf"/>
</dbReference>
<keyword evidence="3" id="KW-0238">DNA-binding</keyword>
<dbReference type="GO" id="GO:0005634">
    <property type="term" value="C:nucleus"/>
    <property type="evidence" value="ECO:0007669"/>
    <property type="project" value="UniProtKB-SubCell"/>
</dbReference>
<keyword evidence="2" id="KW-0805">Transcription regulation</keyword>
<evidence type="ECO:0000256" key="5">
    <source>
        <dbReference type="ARBA" id="ARBA00023242"/>
    </source>
</evidence>
<dbReference type="Gene3D" id="3.30.730.10">
    <property type="entry name" value="AP2/ERF domain"/>
    <property type="match status" value="1"/>
</dbReference>
<dbReference type="OrthoDB" id="771570at2759"/>
<keyword evidence="8" id="KW-1185">Reference proteome</keyword>
<comment type="subcellular location">
    <subcellularLocation>
        <location evidence="1">Nucleus</location>
    </subcellularLocation>
</comment>
<gene>
    <name evidence="9" type="primary">LOC109710021</name>
</gene>
<dbReference type="SUPFAM" id="SSF54171">
    <property type="entry name" value="DNA-binding domain"/>
    <property type="match status" value="1"/>
</dbReference>
<dbReference type="Pfam" id="PF00847">
    <property type="entry name" value="AP2"/>
    <property type="match status" value="1"/>
</dbReference>
<reference evidence="8" key="1">
    <citation type="journal article" date="2015" name="Nat. Genet.">
        <title>The pineapple genome and the evolution of CAM photosynthesis.</title>
        <authorList>
            <person name="Ming R."/>
            <person name="VanBuren R."/>
            <person name="Wai C.M."/>
            <person name="Tang H."/>
            <person name="Schatz M.C."/>
            <person name="Bowers J.E."/>
            <person name="Lyons E."/>
            <person name="Wang M.L."/>
            <person name="Chen J."/>
            <person name="Biggers E."/>
            <person name="Zhang J."/>
            <person name="Huang L."/>
            <person name="Zhang L."/>
            <person name="Miao W."/>
            <person name="Zhang J."/>
            <person name="Ye Z."/>
            <person name="Miao C."/>
            <person name="Lin Z."/>
            <person name="Wang H."/>
            <person name="Zhou H."/>
            <person name="Yim W.C."/>
            <person name="Priest H.D."/>
            <person name="Zheng C."/>
            <person name="Woodhouse M."/>
            <person name="Edger P.P."/>
            <person name="Guyot R."/>
            <person name="Guo H.B."/>
            <person name="Guo H."/>
            <person name="Zheng G."/>
            <person name="Singh R."/>
            <person name="Sharma A."/>
            <person name="Min X."/>
            <person name="Zheng Y."/>
            <person name="Lee H."/>
            <person name="Gurtowski J."/>
            <person name="Sedlazeck F.J."/>
            <person name="Harkess A."/>
            <person name="McKain M.R."/>
            <person name="Liao Z."/>
            <person name="Fang J."/>
            <person name="Liu J."/>
            <person name="Zhang X."/>
            <person name="Zhang Q."/>
            <person name="Hu W."/>
            <person name="Qin Y."/>
            <person name="Wang K."/>
            <person name="Chen L.Y."/>
            <person name="Shirley N."/>
            <person name="Lin Y.R."/>
            <person name="Liu L.Y."/>
            <person name="Hernandez A.G."/>
            <person name="Wright C.L."/>
            <person name="Bulone V."/>
            <person name="Tuskan G.A."/>
            <person name="Heath K."/>
            <person name="Zee F."/>
            <person name="Moore P.H."/>
            <person name="Sunkar R."/>
            <person name="Leebens-Mack J.H."/>
            <person name="Mockler T."/>
            <person name="Bennetzen J.L."/>
            <person name="Freeling M."/>
            <person name="Sankoff D."/>
            <person name="Paterson A.H."/>
            <person name="Zhu X."/>
            <person name="Yang X."/>
            <person name="Smith J.A."/>
            <person name="Cushman J.C."/>
            <person name="Paull R.E."/>
            <person name="Yu Q."/>
        </authorList>
    </citation>
    <scope>NUCLEOTIDE SEQUENCE [LARGE SCALE GENOMIC DNA]</scope>
    <source>
        <strain evidence="8">cv. F153</strain>
    </source>
</reference>
<evidence type="ECO:0000256" key="4">
    <source>
        <dbReference type="ARBA" id="ARBA00023163"/>
    </source>
</evidence>
<feature type="domain" description="AP2/ERF" evidence="7">
    <location>
        <begin position="114"/>
        <end position="178"/>
    </location>
</feature>